<evidence type="ECO:0000313" key="2">
    <source>
        <dbReference type="Proteomes" id="UP000654345"/>
    </source>
</evidence>
<comment type="caution">
    <text evidence="1">The sequence shown here is derived from an EMBL/GenBank/DDBJ whole genome shotgun (WGS) entry which is preliminary data.</text>
</comment>
<evidence type="ECO:0000313" key="1">
    <source>
        <dbReference type="EMBL" id="GHO55117.1"/>
    </source>
</evidence>
<protein>
    <submittedName>
        <fullName evidence="1">Uncharacterized protein</fullName>
    </submittedName>
</protein>
<organism evidence="1 2">
    <name type="scientific">Ktedonobacter robiniae</name>
    <dbReference type="NCBI Taxonomy" id="2778365"/>
    <lineage>
        <taxon>Bacteria</taxon>
        <taxon>Bacillati</taxon>
        <taxon>Chloroflexota</taxon>
        <taxon>Ktedonobacteria</taxon>
        <taxon>Ktedonobacterales</taxon>
        <taxon>Ktedonobacteraceae</taxon>
        <taxon>Ktedonobacter</taxon>
    </lineage>
</organism>
<keyword evidence="2" id="KW-1185">Reference proteome</keyword>
<dbReference type="Proteomes" id="UP000654345">
    <property type="component" value="Unassembled WGS sequence"/>
</dbReference>
<gene>
    <name evidence="1" type="ORF">KSB_35920</name>
</gene>
<reference evidence="1 2" key="1">
    <citation type="journal article" date="2021" name="Int. J. Syst. Evol. Microbiol.">
        <title>Reticulibacter mediterranei gen. nov., sp. nov., within the new family Reticulibacteraceae fam. nov., and Ktedonospora formicarum gen. nov., sp. nov., Ktedonobacter robiniae sp. nov., Dictyobacter formicarum sp. nov. and Dictyobacter arantiisoli sp. nov., belonging to the class Ktedonobacteria.</title>
        <authorList>
            <person name="Yabe S."/>
            <person name="Zheng Y."/>
            <person name="Wang C.M."/>
            <person name="Sakai Y."/>
            <person name="Abe K."/>
            <person name="Yokota A."/>
            <person name="Donadio S."/>
            <person name="Cavaletti L."/>
            <person name="Monciardini P."/>
        </authorList>
    </citation>
    <scope>NUCLEOTIDE SEQUENCE [LARGE SCALE GENOMIC DNA]</scope>
    <source>
        <strain evidence="1 2">SOSP1-30</strain>
    </source>
</reference>
<dbReference type="EMBL" id="BNJG01000001">
    <property type="protein sequence ID" value="GHO55117.1"/>
    <property type="molecule type" value="Genomic_DNA"/>
</dbReference>
<accession>A0ABQ3UQZ1</accession>
<proteinExistence type="predicted"/>
<sequence length="75" mass="8094">MPESQSDLAQKLRQIEDEYSAAKGGLTGLCSGAARHQFITARMENIGAYCARLSQLVGEENAIRCVLGAAERQIP</sequence>
<dbReference type="RefSeq" id="WP_201371750.1">
    <property type="nucleotide sequence ID" value="NZ_BNJG01000001.1"/>
</dbReference>
<name>A0ABQ3UQZ1_9CHLR</name>